<name>A0A6J4NI27_9CYAN</name>
<evidence type="ECO:0000313" key="2">
    <source>
        <dbReference type="EMBL" id="CAA9388735.1"/>
    </source>
</evidence>
<protein>
    <submittedName>
        <fullName evidence="2">Uncharacterized protein</fullName>
    </submittedName>
</protein>
<proteinExistence type="predicted"/>
<feature type="compositionally biased region" description="Polar residues" evidence="1">
    <location>
        <begin position="41"/>
        <end position="50"/>
    </location>
</feature>
<feature type="region of interest" description="Disordered" evidence="1">
    <location>
        <begin position="41"/>
        <end position="62"/>
    </location>
</feature>
<sequence length="62" mass="6775">MISGKKCRHLNKAGVDIRGQGGKFSPADFTIDWFLRHNHSSEGNCSTSGRNAELDQEGNDAI</sequence>
<organism evidence="2">
    <name type="scientific">uncultured Leptolyngbya sp</name>
    <dbReference type="NCBI Taxonomy" id="332963"/>
    <lineage>
        <taxon>Bacteria</taxon>
        <taxon>Bacillati</taxon>
        <taxon>Cyanobacteriota</taxon>
        <taxon>Cyanophyceae</taxon>
        <taxon>Leptolyngbyales</taxon>
        <taxon>Leptolyngbyaceae</taxon>
        <taxon>Leptolyngbya group</taxon>
        <taxon>Leptolyngbya</taxon>
        <taxon>environmental samples</taxon>
    </lineage>
</organism>
<accession>A0A6J4NI27</accession>
<gene>
    <name evidence="2" type="ORF">AVDCRST_MAG94-5282</name>
</gene>
<dbReference type="AlphaFoldDB" id="A0A6J4NI27"/>
<reference evidence="2" key="1">
    <citation type="submission" date="2020-02" db="EMBL/GenBank/DDBJ databases">
        <authorList>
            <person name="Meier V. D."/>
        </authorList>
    </citation>
    <scope>NUCLEOTIDE SEQUENCE</scope>
    <source>
        <strain evidence="2">AVDCRST_MAG94</strain>
    </source>
</reference>
<evidence type="ECO:0000256" key="1">
    <source>
        <dbReference type="SAM" id="MobiDB-lite"/>
    </source>
</evidence>
<dbReference type="EMBL" id="CADCTY010001818">
    <property type="protein sequence ID" value="CAA9388735.1"/>
    <property type="molecule type" value="Genomic_DNA"/>
</dbReference>